<evidence type="ECO:0000313" key="2">
    <source>
        <dbReference type="Proteomes" id="UP001227268"/>
    </source>
</evidence>
<comment type="caution">
    <text evidence="1">The sequence shown here is derived from an EMBL/GenBank/DDBJ whole genome shotgun (WGS) entry which is preliminary data.</text>
</comment>
<protein>
    <submittedName>
        <fullName evidence="1">Uncharacterized protein</fullName>
    </submittedName>
</protein>
<gene>
    <name evidence="1" type="ORF">QFC21_004789</name>
</gene>
<sequence length="219" mass="23227">MNIKTVKIVLEKQDRKESSGSYPMGPFMGQNGLAGHQMRLQNDYNQAYNPYPTSIQSWSQNEMHARIAARVVAALPLATPLKGSPTASPKANDLLNSEVQPQSGPTTSRLPSALGSALSIGTVSFSSDKFLTAEFADHAQQLRGRLSPLASSEPAGLSATTATSATTAYTEANPFSPPEDFAFLGHAATAPSSPTGMKFSVIAEGGWRGNTVERLRKMG</sequence>
<dbReference type="EMBL" id="JASBWT010000016">
    <property type="protein sequence ID" value="KAJ9097751.1"/>
    <property type="molecule type" value="Genomic_DNA"/>
</dbReference>
<accession>A0ACC2VGL9</accession>
<keyword evidence="2" id="KW-1185">Reference proteome</keyword>
<evidence type="ECO:0000313" key="1">
    <source>
        <dbReference type="EMBL" id="KAJ9097751.1"/>
    </source>
</evidence>
<name>A0ACC2VGL9_9TREE</name>
<organism evidence="1 2">
    <name type="scientific">Naganishia friedmannii</name>
    <dbReference type="NCBI Taxonomy" id="89922"/>
    <lineage>
        <taxon>Eukaryota</taxon>
        <taxon>Fungi</taxon>
        <taxon>Dikarya</taxon>
        <taxon>Basidiomycota</taxon>
        <taxon>Agaricomycotina</taxon>
        <taxon>Tremellomycetes</taxon>
        <taxon>Filobasidiales</taxon>
        <taxon>Filobasidiaceae</taxon>
        <taxon>Naganishia</taxon>
    </lineage>
</organism>
<reference evidence="1" key="1">
    <citation type="submission" date="2023-04" db="EMBL/GenBank/DDBJ databases">
        <title>Draft Genome sequencing of Naganishia species isolated from polar environments using Oxford Nanopore Technology.</title>
        <authorList>
            <person name="Leo P."/>
            <person name="Venkateswaran K."/>
        </authorList>
    </citation>
    <scope>NUCLEOTIDE SEQUENCE</scope>
    <source>
        <strain evidence="1">MNA-CCFEE 5423</strain>
    </source>
</reference>
<proteinExistence type="predicted"/>
<dbReference type="Proteomes" id="UP001227268">
    <property type="component" value="Unassembled WGS sequence"/>
</dbReference>